<dbReference type="AlphaFoldDB" id="A0A9D4UEA3"/>
<name>A0A9D4UEA3_ADICA</name>
<dbReference type="GO" id="GO:0003723">
    <property type="term" value="F:RNA binding"/>
    <property type="evidence" value="ECO:0007669"/>
    <property type="project" value="InterPro"/>
</dbReference>
<keyword evidence="3" id="KW-1185">Reference proteome</keyword>
<sequence length="301" mass="33441">MSYLREKTPWEHHASASGLPRFNYKAPSSTDSLKGFLITCPLDREKSATMEAMPLITKQLKSPNLLKSLGASGDESTGSDSSTLQSNKSAENGSNKDALNLKRSRAEFEIPEADDDKGVYISKLARKGIVSIFWDSSKTHDPVTVLSNIFADKGSRSSLRWCERMIPVQASCVYSRENLSALVTKLVMEYLGNSLPTEKQPLKYAVSFNRHGFEAKEVDKSTNDERLDRMSCIHLVTAAMANAAPHTVVDLLTPQMVVIVEVIPFAGVQSHLSLPKNHQDTNLEFRKRVRDREVGIVFVAR</sequence>
<dbReference type="SUPFAM" id="SSF143437">
    <property type="entry name" value="THUMP domain-like"/>
    <property type="match status" value="1"/>
</dbReference>
<evidence type="ECO:0000313" key="2">
    <source>
        <dbReference type="EMBL" id="KAI5066210.1"/>
    </source>
</evidence>
<dbReference type="PANTHER" id="PTHR13452">
    <property type="entry name" value="THUMP DOMAIN CONTAINING PROTEIN 1-RELATED"/>
    <property type="match status" value="1"/>
</dbReference>
<accession>A0A9D4UEA3</accession>
<proteinExistence type="predicted"/>
<comment type="caution">
    <text evidence="2">The sequence shown here is derived from an EMBL/GenBank/DDBJ whole genome shotgun (WGS) entry which is preliminary data.</text>
</comment>
<reference evidence="2" key="1">
    <citation type="submission" date="2021-01" db="EMBL/GenBank/DDBJ databases">
        <title>Adiantum capillus-veneris genome.</title>
        <authorList>
            <person name="Fang Y."/>
            <person name="Liao Q."/>
        </authorList>
    </citation>
    <scope>NUCLEOTIDE SEQUENCE</scope>
    <source>
        <strain evidence="2">H3</strain>
        <tissue evidence="2">Leaf</tissue>
    </source>
</reference>
<dbReference type="PANTHER" id="PTHR13452:SF13">
    <property type="entry name" value="OS02G0672400 PROTEIN"/>
    <property type="match status" value="1"/>
</dbReference>
<feature type="compositionally biased region" description="Polar residues" evidence="1">
    <location>
        <begin position="84"/>
        <end position="97"/>
    </location>
</feature>
<dbReference type="OrthoDB" id="367221at2759"/>
<dbReference type="GO" id="GO:0006400">
    <property type="term" value="P:tRNA modification"/>
    <property type="evidence" value="ECO:0007669"/>
    <property type="project" value="InterPro"/>
</dbReference>
<dbReference type="EMBL" id="JABFUD020000018">
    <property type="protein sequence ID" value="KAI5066210.1"/>
    <property type="molecule type" value="Genomic_DNA"/>
</dbReference>
<evidence type="ECO:0000256" key="1">
    <source>
        <dbReference type="SAM" id="MobiDB-lite"/>
    </source>
</evidence>
<organism evidence="2 3">
    <name type="scientific">Adiantum capillus-veneris</name>
    <name type="common">Maidenhair fern</name>
    <dbReference type="NCBI Taxonomy" id="13818"/>
    <lineage>
        <taxon>Eukaryota</taxon>
        <taxon>Viridiplantae</taxon>
        <taxon>Streptophyta</taxon>
        <taxon>Embryophyta</taxon>
        <taxon>Tracheophyta</taxon>
        <taxon>Polypodiopsida</taxon>
        <taxon>Polypodiidae</taxon>
        <taxon>Polypodiales</taxon>
        <taxon>Pteridineae</taxon>
        <taxon>Pteridaceae</taxon>
        <taxon>Vittarioideae</taxon>
        <taxon>Adiantum</taxon>
    </lineage>
</organism>
<protein>
    <recommendedName>
        <fullName evidence="4">THUMP domain-containing protein</fullName>
    </recommendedName>
</protein>
<evidence type="ECO:0008006" key="4">
    <source>
        <dbReference type="Google" id="ProtNLM"/>
    </source>
</evidence>
<feature type="region of interest" description="Disordered" evidence="1">
    <location>
        <begin position="1"/>
        <end position="24"/>
    </location>
</feature>
<evidence type="ECO:0000313" key="3">
    <source>
        <dbReference type="Proteomes" id="UP000886520"/>
    </source>
</evidence>
<feature type="compositionally biased region" description="Low complexity" evidence="1">
    <location>
        <begin position="72"/>
        <end position="83"/>
    </location>
</feature>
<feature type="compositionally biased region" description="Basic and acidic residues" evidence="1">
    <location>
        <begin position="1"/>
        <end position="14"/>
    </location>
</feature>
<dbReference type="InterPro" id="IPR040183">
    <property type="entry name" value="THUMPD1-like"/>
</dbReference>
<feature type="region of interest" description="Disordered" evidence="1">
    <location>
        <begin position="67"/>
        <end position="98"/>
    </location>
</feature>
<gene>
    <name evidence="2" type="ORF">GOP47_0018834</name>
</gene>
<dbReference type="Proteomes" id="UP000886520">
    <property type="component" value="Chromosome 18"/>
</dbReference>